<dbReference type="OrthoDB" id="9779889at2"/>
<sequence>MSFADYYAILGVPHNASLTQIKRAYRRLARLYHPDLNRQVHEEHIKRLNEAYDVLSDFRKRAIYDIQQLEEMRHAIIMDALRRQPRQALHRMSWPEGISGFFRELKRGLQD</sequence>
<reference evidence="3 4" key="1">
    <citation type="submission" date="2019-01" db="EMBL/GenBank/DDBJ databases">
        <title>Ktedonosporobacter rubrisoli SCAWS-G2.</title>
        <authorList>
            <person name="Huang Y."/>
            <person name="Yan B."/>
        </authorList>
    </citation>
    <scope>NUCLEOTIDE SEQUENCE [LARGE SCALE GENOMIC DNA]</scope>
    <source>
        <strain evidence="3 4">SCAWS-G2</strain>
    </source>
</reference>
<dbReference type="GO" id="GO:0042026">
    <property type="term" value="P:protein refolding"/>
    <property type="evidence" value="ECO:0007669"/>
    <property type="project" value="TreeGrafter"/>
</dbReference>
<dbReference type="CDD" id="cd06257">
    <property type="entry name" value="DnaJ"/>
    <property type="match status" value="1"/>
</dbReference>
<dbReference type="AlphaFoldDB" id="A0A4P6JZH3"/>
<dbReference type="PROSITE" id="PS50076">
    <property type="entry name" value="DNAJ_2"/>
    <property type="match status" value="1"/>
</dbReference>
<dbReference type="KEGG" id="kbs:EPA93_36380"/>
<dbReference type="EMBL" id="CP035758">
    <property type="protein sequence ID" value="QBD81159.1"/>
    <property type="molecule type" value="Genomic_DNA"/>
</dbReference>
<dbReference type="SUPFAM" id="SSF46565">
    <property type="entry name" value="Chaperone J-domain"/>
    <property type="match status" value="1"/>
</dbReference>
<dbReference type="Pfam" id="PF00226">
    <property type="entry name" value="DnaJ"/>
    <property type="match status" value="1"/>
</dbReference>
<organism evidence="3 4">
    <name type="scientific">Ktedonosporobacter rubrisoli</name>
    <dbReference type="NCBI Taxonomy" id="2509675"/>
    <lineage>
        <taxon>Bacteria</taxon>
        <taxon>Bacillati</taxon>
        <taxon>Chloroflexota</taxon>
        <taxon>Ktedonobacteria</taxon>
        <taxon>Ktedonobacterales</taxon>
        <taxon>Ktedonosporobacteraceae</taxon>
        <taxon>Ktedonosporobacter</taxon>
    </lineage>
</organism>
<dbReference type="Gene3D" id="1.10.287.110">
    <property type="entry name" value="DnaJ domain"/>
    <property type="match status" value="1"/>
</dbReference>
<dbReference type="PANTHER" id="PTHR43096:SF52">
    <property type="entry name" value="DNAJ HOMOLOG 1, MITOCHONDRIAL-RELATED"/>
    <property type="match status" value="1"/>
</dbReference>
<evidence type="ECO:0000313" key="4">
    <source>
        <dbReference type="Proteomes" id="UP000290365"/>
    </source>
</evidence>
<gene>
    <name evidence="3" type="ORF">EPA93_36380</name>
</gene>
<dbReference type="InterPro" id="IPR036869">
    <property type="entry name" value="J_dom_sf"/>
</dbReference>
<dbReference type="SMART" id="SM00271">
    <property type="entry name" value="DnaJ"/>
    <property type="match status" value="1"/>
</dbReference>
<dbReference type="GO" id="GO:0051082">
    <property type="term" value="F:unfolded protein binding"/>
    <property type="evidence" value="ECO:0007669"/>
    <property type="project" value="TreeGrafter"/>
</dbReference>
<keyword evidence="4" id="KW-1185">Reference proteome</keyword>
<keyword evidence="1" id="KW-0143">Chaperone</keyword>
<dbReference type="PANTHER" id="PTHR43096">
    <property type="entry name" value="DNAJ HOMOLOG 1, MITOCHONDRIAL-RELATED"/>
    <property type="match status" value="1"/>
</dbReference>
<protein>
    <recommendedName>
        <fullName evidence="2">J domain-containing protein</fullName>
    </recommendedName>
</protein>
<proteinExistence type="predicted"/>
<evidence type="ECO:0000313" key="3">
    <source>
        <dbReference type="EMBL" id="QBD81159.1"/>
    </source>
</evidence>
<dbReference type="GO" id="GO:0005737">
    <property type="term" value="C:cytoplasm"/>
    <property type="evidence" value="ECO:0007669"/>
    <property type="project" value="TreeGrafter"/>
</dbReference>
<accession>A0A4P6JZH3</accession>
<dbReference type="Proteomes" id="UP000290365">
    <property type="component" value="Chromosome"/>
</dbReference>
<dbReference type="PRINTS" id="PR00625">
    <property type="entry name" value="JDOMAIN"/>
</dbReference>
<name>A0A4P6JZH3_KTERU</name>
<dbReference type="InterPro" id="IPR001623">
    <property type="entry name" value="DnaJ_domain"/>
</dbReference>
<feature type="domain" description="J" evidence="2">
    <location>
        <begin position="5"/>
        <end position="68"/>
    </location>
</feature>
<evidence type="ECO:0000259" key="2">
    <source>
        <dbReference type="PROSITE" id="PS50076"/>
    </source>
</evidence>
<evidence type="ECO:0000256" key="1">
    <source>
        <dbReference type="ARBA" id="ARBA00023186"/>
    </source>
</evidence>